<feature type="region of interest" description="Disordered" evidence="1">
    <location>
        <begin position="234"/>
        <end position="275"/>
    </location>
</feature>
<dbReference type="EMBL" id="JABANP010000004">
    <property type="protein sequence ID" value="KAF4697247.1"/>
    <property type="molecule type" value="Genomic_DNA"/>
</dbReference>
<accession>A0A7J6PMX1</accession>
<name>A0A7J6PMX1_PEROL</name>
<reference evidence="2 3" key="1">
    <citation type="submission" date="2020-04" db="EMBL/GenBank/DDBJ databases">
        <title>Perkinsus olseni comparative genomics.</title>
        <authorList>
            <person name="Bogema D.R."/>
        </authorList>
    </citation>
    <scope>NUCLEOTIDE SEQUENCE [LARGE SCALE GENOMIC DNA]</scope>
    <source>
        <strain evidence="2">00978-12</strain>
    </source>
</reference>
<dbReference type="Proteomes" id="UP000541610">
    <property type="component" value="Unassembled WGS sequence"/>
</dbReference>
<evidence type="ECO:0000313" key="3">
    <source>
        <dbReference type="Proteomes" id="UP000541610"/>
    </source>
</evidence>
<gene>
    <name evidence="2" type="ORF">FOZ60_009871</name>
</gene>
<comment type="caution">
    <text evidence="2">The sequence shown here is derived from an EMBL/GenBank/DDBJ whole genome shotgun (WGS) entry which is preliminary data.</text>
</comment>
<protein>
    <submittedName>
        <fullName evidence="2">Uncharacterized protein</fullName>
    </submittedName>
</protein>
<sequence length="1387" mass="152448">MAFVRTKKGNWDGIYEPSASVLNALGKITAVQKKGHNASIKDLSTEELVDIMEESFLSVREEGPVKRRMLRNMPNPPYDSVIMSLPVEGYSVSPGENPAPEVGEDPIPTLAGLNAQSPFITLKSKLADEEQLLLMNEGKGELESKMNFLVRKSEDLSLLVEEDPPAQGGKDKKGAAAEGEAKEGKSDVEMEVLLPRFTFTLTGTPKKGSSTEGHEGENYVEEVVVGAKLSGRLTRGKPYVSEEERERLGEERLAKEKEDKKNKKGKGKKGAAAVPEEPPMIKEYSWEVDNRGGVAIDDVMEDAPLGEEGTPPAVPMTDLWGYMNSWVELTGSNPESWEIIFVRTRPVEELTESHGGKPGVEEDDSQEKWESCGTCLARITLPGVLDTSERDEDDVMEALAVLCGVDVARLRPVSLGVRENRSFVNFRISSDGNCPDKFLRSSEDLLSRMEQELGGDPMKEGTVIEFLRKLRLTDEDEEDDTDTRPSDYDDESETSGSPKGSFYLTRKSTFTFETQSTFQQAVVAAVEVNDYSRGRPVSMEGVLTRLGNLGVVGGGMMTCRVGHGVSVRTMDELKKDVEELRRAGKEGNPVCAKYEDMRWRRCDWCDREPLFFEYRCIVCDDHGWVCGLCAVGDLVVCPMKHSTCRVQTCTDEHFIPCEGCGTAGRQISIECAFGGHYRRWLCSDCAAREVYGAFLSSAEPLYGGASLRPSAGIVQHLRGFGGPAALAEYSSSALHCLGVGFTITIRDMPESLWSEGSLRNPRVRGQTIRYELGVKEDLITLLHVSSSQLSIIGRDFLPGHNCVQLQLYLHRGIENIEVCPYALVHDLSRMAIVWKQRLMSSQGEGEQNEEDALEVVDGEEEASSKFSRVARELMRGSKEQQQEKLLVLDKHFAVGDEEDDEEIPLPVVVRSGRGAGVDEILAVSVHDVLESGEPLMESGEAKKQPVCGRVFGGDAKEAIREDYLRGCISWLSQMKGLESRRNSSVRASSVDIGREMLAMLLGEGQEDSKDTAEKAGEALMVDQLPTSDPDELRQLARIAREKGDLERACNLLGDACEITCTREGTDTCKAMAAVLFDFGDCLLAKEEESLDILNGDDGGENGVNMDNVLGEGSSAKSAMDRLQEAVDMVKATKEREMAGDGTDAESDVEDLQLAWENLEQCRKCLGLFTEEDMPWDLARRLACIEFDEDGHHTTSLVPLVVAVVSDESADAVVPRLRAAQQLLPQTGDDDATADSGISFNYKSVTLRLALEICEKCNPPVREKAVILLRLGECQRQGDKEKGKKTLLTAKALLDDPQQRDEDTDDVLAAIDEALEDNQAEEMNDQVKIIQQMMASTARAPDGPTLSLGASTSAKFDKATLGSDSKVIDFGVVKSKKRRRSETDRGAE</sequence>
<evidence type="ECO:0000313" key="2">
    <source>
        <dbReference type="EMBL" id="KAF4697247.1"/>
    </source>
</evidence>
<organism evidence="2 3">
    <name type="scientific">Perkinsus olseni</name>
    <name type="common">Perkinsus atlanticus</name>
    <dbReference type="NCBI Taxonomy" id="32597"/>
    <lineage>
        <taxon>Eukaryota</taxon>
        <taxon>Sar</taxon>
        <taxon>Alveolata</taxon>
        <taxon>Perkinsozoa</taxon>
        <taxon>Perkinsea</taxon>
        <taxon>Perkinsida</taxon>
        <taxon>Perkinsidae</taxon>
        <taxon>Perkinsus</taxon>
    </lineage>
</organism>
<feature type="region of interest" description="Disordered" evidence="1">
    <location>
        <begin position="159"/>
        <end position="186"/>
    </location>
</feature>
<evidence type="ECO:0000256" key="1">
    <source>
        <dbReference type="SAM" id="MobiDB-lite"/>
    </source>
</evidence>
<feature type="region of interest" description="Disordered" evidence="1">
    <location>
        <begin position="474"/>
        <end position="500"/>
    </location>
</feature>
<feature type="compositionally biased region" description="Basic and acidic residues" evidence="1">
    <location>
        <begin position="169"/>
        <end position="186"/>
    </location>
</feature>
<dbReference type="OrthoDB" id="10382429at2759"/>
<feature type="compositionally biased region" description="Basic and acidic residues" evidence="1">
    <location>
        <begin position="240"/>
        <end position="261"/>
    </location>
</feature>
<proteinExistence type="predicted"/>